<feature type="domain" description="NAD(P)-binding" evidence="1">
    <location>
        <begin position="11"/>
        <end position="187"/>
    </location>
</feature>
<dbReference type="Gene3D" id="3.90.25.10">
    <property type="entry name" value="UDP-galactose 4-epimerase, domain 1"/>
    <property type="match status" value="1"/>
</dbReference>
<dbReference type="InterPro" id="IPR036291">
    <property type="entry name" value="NAD(P)-bd_dom_sf"/>
</dbReference>
<sequence length="287" mass="29376">MTTATSIAITGATGQLGRLVVAALKQRVAAEQLLALVRTPAKAGDLGIAARAADYTGPDTLPGALAGVQTLLLISSSEVGQREEQHRNVIDAARAAGVGRIVYTSLLRADVSTLSLASEHRATEAMLKASGVAYTLLRNGWYTENYAGAIPGALAGGALIGSAGEGRIASAARADYAEAAAVVLTTPGQEGRTYELAGDTSYTLAEFAAELSHQTGRSIPYRNMPPAEYANALAGFGLPPALAEAIAGWDFEASKGALFDDGKALSRLIGRPTTPLAQVIAAALKAS</sequence>
<dbReference type="PANTHER" id="PTHR47129:SF1">
    <property type="entry name" value="NMRA-LIKE DOMAIN-CONTAINING PROTEIN"/>
    <property type="match status" value="1"/>
</dbReference>
<organism evidence="2 3">
    <name type="scientific">Ideonella azotifigens</name>
    <dbReference type="NCBI Taxonomy" id="513160"/>
    <lineage>
        <taxon>Bacteria</taxon>
        <taxon>Pseudomonadati</taxon>
        <taxon>Pseudomonadota</taxon>
        <taxon>Betaproteobacteria</taxon>
        <taxon>Burkholderiales</taxon>
        <taxon>Sphaerotilaceae</taxon>
        <taxon>Ideonella</taxon>
    </lineage>
</organism>
<dbReference type="Gene3D" id="3.40.50.720">
    <property type="entry name" value="NAD(P)-binding Rossmann-like Domain"/>
    <property type="match status" value="1"/>
</dbReference>
<dbReference type="PANTHER" id="PTHR47129">
    <property type="entry name" value="QUINONE OXIDOREDUCTASE 2"/>
    <property type="match status" value="1"/>
</dbReference>
<dbReference type="Pfam" id="PF13460">
    <property type="entry name" value="NAD_binding_10"/>
    <property type="match status" value="1"/>
</dbReference>
<proteinExistence type="predicted"/>
<gene>
    <name evidence="2" type="ORF">GCM10009107_19370</name>
</gene>
<accession>A0ABP3V8D7</accession>
<evidence type="ECO:0000259" key="1">
    <source>
        <dbReference type="Pfam" id="PF13460"/>
    </source>
</evidence>
<dbReference type="InterPro" id="IPR052718">
    <property type="entry name" value="NmrA-type_oxidoreductase"/>
</dbReference>
<protein>
    <submittedName>
        <fullName evidence="2">SDR family oxidoreductase</fullName>
    </submittedName>
</protein>
<dbReference type="EMBL" id="BAAAEW010000008">
    <property type="protein sequence ID" value="GAA0749038.1"/>
    <property type="molecule type" value="Genomic_DNA"/>
</dbReference>
<evidence type="ECO:0000313" key="3">
    <source>
        <dbReference type="Proteomes" id="UP001500279"/>
    </source>
</evidence>
<dbReference type="SUPFAM" id="SSF51735">
    <property type="entry name" value="NAD(P)-binding Rossmann-fold domains"/>
    <property type="match status" value="1"/>
</dbReference>
<dbReference type="Proteomes" id="UP001500279">
    <property type="component" value="Unassembled WGS sequence"/>
</dbReference>
<comment type="caution">
    <text evidence="2">The sequence shown here is derived from an EMBL/GenBank/DDBJ whole genome shotgun (WGS) entry which is preliminary data.</text>
</comment>
<reference evidence="3" key="1">
    <citation type="journal article" date="2019" name="Int. J. Syst. Evol. Microbiol.">
        <title>The Global Catalogue of Microorganisms (GCM) 10K type strain sequencing project: providing services to taxonomists for standard genome sequencing and annotation.</title>
        <authorList>
            <consortium name="The Broad Institute Genomics Platform"/>
            <consortium name="The Broad Institute Genome Sequencing Center for Infectious Disease"/>
            <person name="Wu L."/>
            <person name="Ma J."/>
        </authorList>
    </citation>
    <scope>NUCLEOTIDE SEQUENCE [LARGE SCALE GENOMIC DNA]</scope>
    <source>
        <strain evidence="3">JCM 15503</strain>
    </source>
</reference>
<dbReference type="InterPro" id="IPR016040">
    <property type="entry name" value="NAD(P)-bd_dom"/>
</dbReference>
<evidence type="ECO:0000313" key="2">
    <source>
        <dbReference type="EMBL" id="GAA0749038.1"/>
    </source>
</evidence>
<dbReference type="CDD" id="cd05269">
    <property type="entry name" value="TMR_SDR_a"/>
    <property type="match status" value="1"/>
</dbReference>
<keyword evidence="3" id="KW-1185">Reference proteome</keyword>
<dbReference type="RefSeq" id="WP_231011375.1">
    <property type="nucleotide sequence ID" value="NZ_BAAAEW010000008.1"/>
</dbReference>
<name>A0ABP3V8D7_9BURK</name>